<evidence type="ECO:0000313" key="1">
    <source>
        <dbReference type="EMBL" id="KAK4754695.1"/>
    </source>
</evidence>
<accession>A0AAN7JTP4</accession>
<dbReference type="Proteomes" id="UP001345219">
    <property type="component" value="Chromosome 2"/>
</dbReference>
<evidence type="ECO:0000313" key="2">
    <source>
        <dbReference type="Proteomes" id="UP001345219"/>
    </source>
</evidence>
<organism evidence="1 2">
    <name type="scientific">Trapa incisa</name>
    <dbReference type="NCBI Taxonomy" id="236973"/>
    <lineage>
        <taxon>Eukaryota</taxon>
        <taxon>Viridiplantae</taxon>
        <taxon>Streptophyta</taxon>
        <taxon>Embryophyta</taxon>
        <taxon>Tracheophyta</taxon>
        <taxon>Spermatophyta</taxon>
        <taxon>Magnoliopsida</taxon>
        <taxon>eudicotyledons</taxon>
        <taxon>Gunneridae</taxon>
        <taxon>Pentapetalae</taxon>
        <taxon>rosids</taxon>
        <taxon>malvids</taxon>
        <taxon>Myrtales</taxon>
        <taxon>Lythraceae</taxon>
        <taxon>Trapa</taxon>
    </lineage>
</organism>
<gene>
    <name evidence="1" type="ORF">SAY87_002799</name>
</gene>
<keyword evidence="2" id="KW-1185">Reference proteome</keyword>
<comment type="caution">
    <text evidence="1">The sequence shown here is derived from an EMBL/GenBank/DDBJ whole genome shotgun (WGS) entry which is preliminary data.</text>
</comment>
<name>A0AAN7JTP4_9MYRT</name>
<proteinExistence type="predicted"/>
<reference evidence="1 2" key="1">
    <citation type="journal article" date="2023" name="Hortic Res">
        <title>Pangenome of water caltrop reveals structural variations and asymmetric subgenome divergence after allopolyploidization.</title>
        <authorList>
            <person name="Zhang X."/>
            <person name="Chen Y."/>
            <person name="Wang L."/>
            <person name="Yuan Y."/>
            <person name="Fang M."/>
            <person name="Shi L."/>
            <person name="Lu R."/>
            <person name="Comes H.P."/>
            <person name="Ma Y."/>
            <person name="Chen Y."/>
            <person name="Huang G."/>
            <person name="Zhou Y."/>
            <person name="Zheng Z."/>
            <person name="Qiu Y."/>
        </authorList>
    </citation>
    <scope>NUCLEOTIDE SEQUENCE [LARGE SCALE GENOMIC DNA]</scope>
    <source>
        <tissue evidence="1">Roots</tissue>
    </source>
</reference>
<dbReference type="AlphaFoldDB" id="A0AAN7JTP4"/>
<dbReference type="EMBL" id="JAXIOK010000015">
    <property type="protein sequence ID" value="KAK4754695.1"/>
    <property type="molecule type" value="Genomic_DNA"/>
</dbReference>
<protein>
    <submittedName>
        <fullName evidence="1">Uncharacterized protein</fullName>
    </submittedName>
</protein>
<sequence length="68" mass="7744">MGCISVELTTVISSLDQSPPLDKEVRGMIHADRNETIQFAYFEFLNLMSINTKTGSLRLRWCFGCMQV</sequence>